<reference evidence="6" key="3">
    <citation type="journal article" date="2005" name="Nature">
        <title>The map-based sequence of the rice genome.</title>
        <authorList>
            <consortium name="International rice genome sequencing project (IRGSP)"/>
            <person name="Matsumoto T."/>
            <person name="Wu J."/>
            <person name="Kanamori H."/>
            <person name="Katayose Y."/>
            <person name="Fujisawa M."/>
            <person name="Namiki N."/>
            <person name="Mizuno H."/>
            <person name="Yamamoto K."/>
            <person name="Antonio B.A."/>
            <person name="Baba T."/>
            <person name="Sakata K."/>
            <person name="Nagamura Y."/>
            <person name="Aoki H."/>
            <person name="Arikawa K."/>
            <person name="Arita K."/>
            <person name="Bito T."/>
            <person name="Chiden Y."/>
            <person name="Fujitsuka N."/>
            <person name="Fukunaka R."/>
            <person name="Hamada M."/>
            <person name="Harada C."/>
            <person name="Hayashi A."/>
            <person name="Hijishita S."/>
            <person name="Honda M."/>
            <person name="Hosokawa S."/>
            <person name="Ichikawa Y."/>
            <person name="Idonuma A."/>
            <person name="Iijima M."/>
            <person name="Ikeda M."/>
            <person name="Ikeno M."/>
            <person name="Ito K."/>
            <person name="Ito S."/>
            <person name="Ito T."/>
            <person name="Ito Y."/>
            <person name="Ito Y."/>
            <person name="Iwabuchi A."/>
            <person name="Kamiya K."/>
            <person name="Karasawa W."/>
            <person name="Kurita K."/>
            <person name="Katagiri S."/>
            <person name="Kikuta A."/>
            <person name="Kobayashi H."/>
            <person name="Kobayashi N."/>
            <person name="Machita K."/>
            <person name="Maehara T."/>
            <person name="Masukawa M."/>
            <person name="Mizubayashi T."/>
            <person name="Mukai Y."/>
            <person name="Nagasaki H."/>
            <person name="Nagata Y."/>
            <person name="Naito S."/>
            <person name="Nakashima M."/>
            <person name="Nakama Y."/>
            <person name="Nakamichi Y."/>
            <person name="Nakamura M."/>
            <person name="Meguro A."/>
            <person name="Negishi M."/>
            <person name="Ohta I."/>
            <person name="Ohta T."/>
            <person name="Okamoto M."/>
            <person name="Ono N."/>
            <person name="Saji S."/>
            <person name="Sakaguchi M."/>
            <person name="Sakai K."/>
            <person name="Shibata M."/>
            <person name="Shimokawa T."/>
            <person name="Song J."/>
            <person name="Takazaki Y."/>
            <person name="Terasawa K."/>
            <person name="Tsugane M."/>
            <person name="Tsuji K."/>
            <person name="Ueda S."/>
            <person name="Waki K."/>
            <person name="Yamagata H."/>
            <person name="Yamamoto M."/>
            <person name="Yamamoto S."/>
            <person name="Yamane H."/>
            <person name="Yoshiki S."/>
            <person name="Yoshihara R."/>
            <person name="Yukawa K."/>
            <person name="Zhong H."/>
            <person name="Yano M."/>
            <person name="Yuan Q."/>
            <person name="Ouyang S."/>
            <person name="Liu J."/>
            <person name="Jones K.M."/>
            <person name="Gansberger K."/>
            <person name="Moffat K."/>
            <person name="Hill J."/>
            <person name="Bera J."/>
            <person name="Fadrosh D."/>
            <person name="Jin S."/>
            <person name="Johri S."/>
            <person name="Kim M."/>
            <person name="Overton L."/>
            <person name="Reardon M."/>
            <person name="Tsitrin T."/>
            <person name="Vuong H."/>
            <person name="Weaver B."/>
            <person name="Ciecko A."/>
            <person name="Tallon L."/>
            <person name="Jackson J."/>
            <person name="Pai G."/>
            <person name="Aken S.V."/>
            <person name="Utterback T."/>
            <person name="Reidmuller S."/>
            <person name="Feldblyum T."/>
            <person name="Hsiao J."/>
            <person name="Zismann V."/>
            <person name="Iobst S."/>
            <person name="de Vazeille A.R."/>
            <person name="Buell C.R."/>
            <person name="Ying K."/>
            <person name="Li Y."/>
            <person name="Lu T."/>
            <person name="Huang Y."/>
            <person name="Zhao Q."/>
            <person name="Feng Q."/>
            <person name="Zhang L."/>
            <person name="Zhu J."/>
            <person name="Weng Q."/>
            <person name="Mu J."/>
            <person name="Lu Y."/>
            <person name="Fan D."/>
            <person name="Liu Y."/>
            <person name="Guan J."/>
            <person name="Zhang Y."/>
            <person name="Yu S."/>
            <person name="Liu X."/>
            <person name="Zhang Y."/>
            <person name="Hong G."/>
            <person name="Han B."/>
            <person name="Choisne N."/>
            <person name="Demange N."/>
            <person name="Orjeda G."/>
            <person name="Samain S."/>
            <person name="Cattolico L."/>
            <person name="Pelletier E."/>
            <person name="Couloux A."/>
            <person name="Segurens B."/>
            <person name="Wincker P."/>
            <person name="D'Hont A."/>
            <person name="Scarpelli C."/>
            <person name="Weissenbach J."/>
            <person name="Salanoubat M."/>
            <person name="Quetier F."/>
            <person name="Yu Y."/>
            <person name="Kim H.R."/>
            <person name="Rambo T."/>
            <person name="Currie J."/>
            <person name="Collura K."/>
            <person name="Luo M."/>
            <person name="Yang T."/>
            <person name="Ammiraju J.S.S."/>
            <person name="Engler F."/>
            <person name="Soderlund C."/>
            <person name="Wing R.A."/>
            <person name="Palmer L.E."/>
            <person name="de la Bastide M."/>
            <person name="Spiegel L."/>
            <person name="Nascimento L."/>
            <person name="Zutavern T."/>
            <person name="O'Shaughnessy A."/>
            <person name="Dike S."/>
            <person name="Dedhia N."/>
            <person name="Preston R."/>
            <person name="Balija V."/>
            <person name="McCombie W.R."/>
            <person name="Chow T."/>
            <person name="Chen H."/>
            <person name="Chung M."/>
            <person name="Chen C."/>
            <person name="Shaw J."/>
            <person name="Wu H."/>
            <person name="Hsiao K."/>
            <person name="Chao Y."/>
            <person name="Chu M."/>
            <person name="Cheng C."/>
            <person name="Hour A."/>
            <person name="Lee P."/>
            <person name="Lin S."/>
            <person name="Lin Y."/>
            <person name="Liou J."/>
            <person name="Liu S."/>
            <person name="Hsing Y."/>
            <person name="Raghuvanshi S."/>
            <person name="Mohanty A."/>
            <person name="Bharti A.K."/>
            <person name="Gaur A."/>
            <person name="Gupta V."/>
            <person name="Kumar D."/>
            <person name="Ravi V."/>
            <person name="Vij S."/>
            <person name="Kapur A."/>
            <person name="Khurana P."/>
            <person name="Khurana P."/>
            <person name="Khurana J.P."/>
            <person name="Tyagi A.K."/>
            <person name="Gaikwad K."/>
            <person name="Singh A."/>
            <person name="Dalal V."/>
            <person name="Srivastava S."/>
            <person name="Dixit A."/>
            <person name="Pal A.K."/>
            <person name="Ghazi I.A."/>
            <person name="Yadav M."/>
            <person name="Pandit A."/>
            <person name="Bhargava A."/>
            <person name="Sureshbabu K."/>
            <person name="Batra K."/>
            <person name="Sharma T.R."/>
            <person name="Mohapatra T."/>
            <person name="Singh N.K."/>
            <person name="Messing J."/>
            <person name="Nelson A.B."/>
            <person name="Fuks G."/>
            <person name="Kavchok S."/>
            <person name="Keizer G."/>
            <person name="Linton E."/>
            <person name="Llaca V."/>
            <person name="Song R."/>
            <person name="Tanyolac B."/>
            <person name="Young S."/>
            <person name="Ho-Il K."/>
            <person name="Hahn J.H."/>
            <person name="Sangsakoo G."/>
            <person name="Vanavichit A."/>
            <person name="de Mattos Luiz.A.T."/>
            <person name="Zimmer P.D."/>
            <person name="Malone G."/>
            <person name="Dellagostin O."/>
            <person name="de Oliveira A.C."/>
            <person name="Bevan M."/>
            <person name="Bancroft I."/>
            <person name="Minx P."/>
            <person name="Cordum H."/>
            <person name="Wilson R."/>
            <person name="Cheng Z."/>
            <person name="Jin W."/>
            <person name="Jiang J."/>
            <person name="Leong S.A."/>
            <person name="Iwama H."/>
            <person name="Gojobori T."/>
            <person name="Itoh T."/>
            <person name="Niimura Y."/>
            <person name="Fujii Y."/>
            <person name="Habara T."/>
            <person name="Sakai H."/>
            <person name="Sato Y."/>
            <person name="Wilson G."/>
            <person name="Kumar K."/>
            <person name="McCouch S."/>
            <person name="Juretic N."/>
            <person name="Hoen D."/>
            <person name="Wright S."/>
            <person name="Bruskiewich R."/>
            <person name="Bureau T."/>
            <person name="Miyao A."/>
            <person name="Hirochika H."/>
            <person name="Nishikawa T."/>
            <person name="Kadowaki K."/>
            <person name="Sugiura M."/>
            <person name="Burr B."/>
            <person name="Sasaki T."/>
        </authorList>
    </citation>
    <scope>NUCLEOTIDE SEQUENCE [LARGE SCALE GENOMIC DNA]</scope>
    <source>
        <strain evidence="6">cv. Nipponbare</strain>
    </source>
</reference>
<reference evidence="6" key="4">
    <citation type="journal article" date="2008" name="Nucleic Acids Res.">
        <title>The rice annotation project database (RAP-DB): 2008 update.</title>
        <authorList>
            <consortium name="The rice annotation project (RAP)"/>
        </authorList>
    </citation>
    <scope>GENOME REANNOTATION</scope>
    <source>
        <strain evidence="6">cv. Nipponbare</strain>
    </source>
</reference>
<feature type="transmembrane region" description="Helical" evidence="3">
    <location>
        <begin position="89"/>
        <end position="111"/>
    </location>
</feature>
<organism evidence="5 6">
    <name type="scientific">Oryza sativa subsp. japonica</name>
    <name type="common">Rice</name>
    <dbReference type="NCBI Taxonomy" id="39947"/>
    <lineage>
        <taxon>Eukaryota</taxon>
        <taxon>Viridiplantae</taxon>
        <taxon>Streptophyta</taxon>
        <taxon>Embryophyta</taxon>
        <taxon>Tracheophyta</taxon>
        <taxon>Spermatophyta</taxon>
        <taxon>Magnoliopsida</taxon>
        <taxon>Liliopsida</taxon>
        <taxon>Poales</taxon>
        <taxon>Poaceae</taxon>
        <taxon>BOP clade</taxon>
        <taxon>Oryzoideae</taxon>
        <taxon>Oryzeae</taxon>
        <taxon>Oryzinae</taxon>
        <taxon>Oryza</taxon>
        <taxon>Oryza sativa</taxon>
    </lineage>
</organism>
<dbReference type="AlphaFoldDB" id="Q651I3"/>
<gene>
    <name evidence="4" type="ORF">B1089G05.2</name>
    <name evidence="5" type="ORF">B1423D04.44</name>
</gene>
<sequence>MDTSTTSIASEIGEMKTPPENMVINKASAAEEAPVVVAGDEDDDGEAGLGLREEVKKQLWLAGPLVAGALLRYVIQMISVMFVGHLGELPLAGASMANSFTTVTGFSLLVPDGVDPGVSLMRLVLAYVGLYVVASELWLSFLIGTPPISAGCFRIGHDGREDRLYPVACENRPFSQAGLWLSSIRRCPHIGEGGAEPPRLHMQRHHRRRCVAVVVVSTREASGQMRAVVVARRSRWRRRRGGKPAAEEARLSSWPVVEAARREASGGGGEPPSSLVVAGGGGGEEVKWPAEAARREAGSRGGKPSSSLIVAGGGGGEEGSRR</sequence>
<protein>
    <recommendedName>
        <fullName evidence="7">Protein DETOXIFICATION</fullName>
    </recommendedName>
</protein>
<dbReference type="GO" id="GO:0016020">
    <property type="term" value="C:membrane"/>
    <property type="evidence" value="ECO:0007669"/>
    <property type="project" value="InterPro"/>
</dbReference>
<evidence type="ECO:0000256" key="1">
    <source>
        <dbReference type="ARBA" id="ARBA00010199"/>
    </source>
</evidence>
<keyword evidence="3" id="KW-0472">Membrane</keyword>
<dbReference type="EMBL" id="AP006048">
    <property type="protein sequence ID" value="BAD46534.1"/>
    <property type="molecule type" value="Genomic_DNA"/>
</dbReference>
<comment type="similarity">
    <text evidence="1">Belongs to the multi antimicrobial extrusion (MATE) (TC 2.A.66.1) family.</text>
</comment>
<proteinExistence type="inferred from homology"/>
<evidence type="ECO:0008006" key="7">
    <source>
        <dbReference type="Google" id="ProtNLM"/>
    </source>
</evidence>
<accession>Q651I3</accession>
<feature type="transmembrane region" description="Helical" evidence="3">
    <location>
        <begin position="59"/>
        <end position="83"/>
    </location>
</feature>
<dbReference type="InterPro" id="IPR002528">
    <property type="entry name" value="MATE_fam"/>
</dbReference>
<feature type="compositionally biased region" description="Gly residues" evidence="2">
    <location>
        <begin position="311"/>
        <end position="322"/>
    </location>
</feature>
<keyword evidence="3" id="KW-0812">Transmembrane</keyword>
<dbReference type="GO" id="GO:0042910">
    <property type="term" value="F:xenobiotic transmembrane transporter activity"/>
    <property type="evidence" value="ECO:0007669"/>
    <property type="project" value="InterPro"/>
</dbReference>
<name>Q651I3_ORYSJ</name>
<evidence type="ECO:0000313" key="4">
    <source>
        <dbReference type="EMBL" id="BAD46504.1"/>
    </source>
</evidence>
<evidence type="ECO:0000313" key="5">
    <source>
        <dbReference type="EMBL" id="BAD46534.1"/>
    </source>
</evidence>
<dbReference type="Proteomes" id="UP000000763">
    <property type="component" value="Chromosome 6"/>
</dbReference>
<dbReference type="GO" id="GO:0015297">
    <property type="term" value="F:antiporter activity"/>
    <property type="evidence" value="ECO:0007669"/>
    <property type="project" value="InterPro"/>
</dbReference>
<evidence type="ECO:0000256" key="3">
    <source>
        <dbReference type="SAM" id="Phobius"/>
    </source>
</evidence>
<evidence type="ECO:0000313" key="6">
    <source>
        <dbReference type="Proteomes" id="UP000000763"/>
    </source>
</evidence>
<dbReference type="EMBL" id="AP005967">
    <property type="protein sequence ID" value="BAD46504.1"/>
    <property type="molecule type" value="Genomic_DNA"/>
</dbReference>
<reference evidence="5" key="2">
    <citation type="submission" date="2002-11" db="EMBL/GenBank/DDBJ databases">
        <title>Oryza sativa nipponbare(GA3) genomic DNA, chromosome 6, BAC clone:B1423D04.</title>
        <authorList>
            <person name="Sasaki T."/>
            <person name="Matsumoto T."/>
            <person name="Katayose Y."/>
        </authorList>
    </citation>
    <scope>NUCLEOTIDE SEQUENCE</scope>
</reference>
<dbReference type="Pfam" id="PF01554">
    <property type="entry name" value="MatE"/>
    <property type="match status" value="1"/>
</dbReference>
<evidence type="ECO:0000256" key="2">
    <source>
        <dbReference type="SAM" id="MobiDB-lite"/>
    </source>
</evidence>
<keyword evidence="3" id="KW-1133">Transmembrane helix</keyword>
<dbReference type="PANTHER" id="PTHR11206">
    <property type="entry name" value="MULTIDRUG RESISTANCE PROTEIN"/>
    <property type="match status" value="1"/>
</dbReference>
<feature type="compositionally biased region" description="Basic and acidic residues" evidence="2">
    <location>
        <begin position="284"/>
        <end position="298"/>
    </location>
</feature>
<reference evidence="4" key="1">
    <citation type="submission" date="2002-11" db="EMBL/GenBank/DDBJ databases">
        <title>Oryza sativa nipponbare(GA3) genomic DNA, chromosome 6, BAC clone:B1089G05.</title>
        <authorList>
            <person name="Sasaki T."/>
            <person name="Matsumoto T."/>
            <person name="Katayose Y."/>
        </authorList>
    </citation>
    <scope>NUCLEOTIDE SEQUENCE</scope>
</reference>
<feature type="region of interest" description="Disordered" evidence="2">
    <location>
        <begin position="261"/>
        <end position="322"/>
    </location>
</feature>
<feature type="transmembrane region" description="Helical" evidence="3">
    <location>
        <begin position="123"/>
        <end position="144"/>
    </location>
</feature>